<name>A0AAD9SNY3_PHOAM</name>
<reference evidence="2" key="1">
    <citation type="submission" date="2023-06" db="EMBL/GenBank/DDBJ databases">
        <authorList>
            <person name="Noh H."/>
        </authorList>
    </citation>
    <scope>NUCLEOTIDE SEQUENCE</scope>
    <source>
        <strain evidence="2">DUCC20226</strain>
    </source>
</reference>
<feature type="region of interest" description="Disordered" evidence="1">
    <location>
        <begin position="1"/>
        <end position="31"/>
    </location>
</feature>
<sequence length="344" mass="38782">MPCDKISDSNTRETLNETTSGSVAPSNTPGPYVEGMVLNLTVNWTRDTPSEERVHLTVTKVFDVTMSPAMEVKWISSTRETRTAVLKLFDRRYGEQSRGSTSAYHSPSVEACWQRYVQSGQAPSLFKYIEEMDREEGEGVWDTFPFEGDEDTADTWETTAKKEGRLQYRALQRWRSEIRAYEHLGKLQGKCVPLFYGKTSFSLAPPGSDPDFFRVGGILVQRIDGFVLDSLLDMTEASPDTDWQGLVQSAVEVAEEVNKCGVINHDCKPRNMIVQMPSLQPFEIDFAQCSFREEYASEDEYNEAVRTCGNPVGFGGVVATRLNRVLRLGIKIKYGPWLGDVIEH</sequence>
<evidence type="ECO:0000256" key="1">
    <source>
        <dbReference type="SAM" id="MobiDB-lite"/>
    </source>
</evidence>
<accession>A0AAD9SNY3</accession>
<dbReference type="Proteomes" id="UP001265746">
    <property type="component" value="Unassembled WGS sequence"/>
</dbReference>
<evidence type="ECO:0000313" key="3">
    <source>
        <dbReference type="Proteomes" id="UP001265746"/>
    </source>
</evidence>
<organism evidence="2 3">
    <name type="scientific">Phomopsis amygdali</name>
    <name type="common">Fusicoccum amygdali</name>
    <dbReference type="NCBI Taxonomy" id="1214568"/>
    <lineage>
        <taxon>Eukaryota</taxon>
        <taxon>Fungi</taxon>
        <taxon>Dikarya</taxon>
        <taxon>Ascomycota</taxon>
        <taxon>Pezizomycotina</taxon>
        <taxon>Sordariomycetes</taxon>
        <taxon>Sordariomycetidae</taxon>
        <taxon>Diaporthales</taxon>
        <taxon>Diaporthaceae</taxon>
        <taxon>Diaporthe</taxon>
    </lineage>
</organism>
<dbReference type="EMBL" id="JAUJFL010000001">
    <property type="protein sequence ID" value="KAK2613273.1"/>
    <property type="molecule type" value="Genomic_DNA"/>
</dbReference>
<proteinExistence type="predicted"/>
<evidence type="ECO:0000313" key="2">
    <source>
        <dbReference type="EMBL" id="KAK2613273.1"/>
    </source>
</evidence>
<dbReference type="AlphaFoldDB" id="A0AAD9SNY3"/>
<comment type="caution">
    <text evidence="2">The sequence shown here is derived from an EMBL/GenBank/DDBJ whole genome shotgun (WGS) entry which is preliminary data.</text>
</comment>
<gene>
    <name evidence="2" type="ORF">N8I77_000195</name>
</gene>
<feature type="compositionally biased region" description="Polar residues" evidence="1">
    <location>
        <begin position="16"/>
        <end position="29"/>
    </location>
</feature>
<protein>
    <recommendedName>
        <fullName evidence="4">Protein kinase domain-containing protein</fullName>
    </recommendedName>
</protein>
<feature type="compositionally biased region" description="Basic and acidic residues" evidence="1">
    <location>
        <begin position="1"/>
        <end position="15"/>
    </location>
</feature>
<evidence type="ECO:0008006" key="4">
    <source>
        <dbReference type="Google" id="ProtNLM"/>
    </source>
</evidence>
<keyword evidence="3" id="KW-1185">Reference proteome</keyword>